<dbReference type="SMART" id="SM00387">
    <property type="entry name" value="HATPase_c"/>
    <property type="match status" value="1"/>
</dbReference>
<evidence type="ECO:0000256" key="11">
    <source>
        <dbReference type="ARBA" id="ARBA00022989"/>
    </source>
</evidence>
<keyword evidence="6" id="KW-0808">Transferase</keyword>
<evidence type="ECO:0000256" key="9">
    <source>
        <dbReference type="ARBA" id="ARBA00022777"/>
    </source>
</evidence>
<dbReference type="SMART" id="SM00304">
    <property type="entry name" value="HAMP"/>
    <property type="match status" value="1"/>
</dbReference>
<feature type="transmembrane region" description="Helical" evidence="13">
    <location>
        <begin position="26"/>
        <end position="51"/>
    </location>
</feature>
<keyword evidence="17" id="KW-1185">Reference proteome</keyword>
<dbReference type="InterPro" id="IPR003661">
    <property type="entry name" value="HisK_dim/P_dom"/>
</dbReference>
<evidence type="ECO:0000256" key="7">
    <source>
        <dbReference type="ARBA" id="ARBA00022692"/>
    </source>
</evidence>
<feature type="domain" description="HAMP" evidence="15">
    <location>
        <begin position="244"/>
        <end position="296"/>
    </location>
</feature>
<name>A0ABT7DKH0_9ACTN</name>
<feature type="transmembrane region" description="Helical" evidence="13">
    <location>
        <begin position="217"/>
        <end position="237"/>
    </location>
</feature>
<organism evidence="16 17">
    <name type="scientific">Gordonibacter faecis</name>
    <dbReference type="NCBI Taxonomy" id="3047475"/>
    <lineage>
        <taxon>Bacteria</taxon>
        <taxon>Bacillati</taxon>
        <taxon>Actinomycetota</taxon>
        <taxon>Coriobacteriia</taxon>
        <taxon>Eggerthellales</taxon>
        <taxon>Eggerthellaceae</taxon>
        <taxon>Gordonibacter</taxon>
    </lineage>
</organism>
<protein>
    <recommendedName>
        <fullName evidence="3">histidine kinase</fullName>
        <ecNumber evidence="3">2.7.13.3</ecNumber>
    </recommendedName>
</protein>
<dbReference type="Gene3D" id="1.10.287.130">
    <property type="match status" value="1"/>
</dbReference>
<evidence type="ECO:0000256" key="10">
    <source>
        <dbReference type="ARBA" id="ARBA00022840"/>
    </source>
</evidence>
<keyword evidence="4" id="KW-1003">Cell membrane</keyword>
<keyword evidence="9 16" id="KW-0418">Kinase</keyword>
<comment type="catalytic activity">
    <reaction evidence="1">
        <text>ATP + protein L-histidine = ADP + protein N-phospho-L-histidine.</text>
        <dbReference type="EC" id="2.7.13.3"/>
    </reaction>
</comment>
<dbReference type="SMART" id="SM00388">
    <property type="entry name" value="HisKA"/>
    <property type="match status" value="1"/>
</dbReference>
<sequence>MAGVREGGAAQGLRARLAGCSVKAAFALYAAGALAAALVLSIVSSGVFGLLAQTTLSDDPYAYSGTFVFDEGSNSLVPAETLSWYELSAFDSLYEQGGTEMGADGESLGASAVFLYVEGSARGDAKPISLDDPPAGVPDGTVVDVSWTASVSDVYDESLSFSEIAAYDAAERPARPGFEAALALTEQLPENADGEKPIVSNVGYYVPYPGDSVAYRMTAWAFVASVPVIFVVCLVVAGRRFYRTRIFGPVAAMDSAAQRIAAGDLDFEMSPQRGDELGRLCARFEEMRSELARAKTETWRAAESRRRVNAAFAHDLRTPLTVIRGRAELIGMVSDDDRVLSAASAISRQAERLATYADSMSGLDSLEDASVRPVPVACETLLERIREDARSVAEEYGASLSVSSRGLPPVVEADAAAVLRVADNLASNAARHARSTVEVRLSWEDGALVLEVADDGPGFGDAAARALEPFWRGVKDRAASAGGSDGHMGLGLYVCSVLCARHGGSIKVDDRKGGGAIATATFSAPEVPADSADNGSEDDASEEILYR</sequence>
<dbReference type="SUPFAM" id="SSF55874">
    <property type="entry name" value="ATPase domain of HSP90 chaperone/DNA topoisomerase II/histidine kinase"/>
    <property type="match status" value="1"/>
</dbReference>
<evidence type="ECO:0000256" key="5">
    <source>
        <dbReference type="ARBA" id="ARBA00022553"/>
    </source>
</evidence>
<dbReference type="Pfam" id="PF02518">
    <property type="entry name" value="HATPase_c"/>
    <property type="match status" value="1"/>
</dbReference>
<dbReference type="EC" id="2.7.13.3" evidence="3"/>
<evidence type="ECO:0000259" key="15">
    <source>
        <dbReference type="PROSITE" id="PS50885"/>
    </source>
</evidence>
<feature type="compositionally biased region" description="Acidic residues" evidence="12">
    <location>
        <begin position="535"/>
        <end position="547"/>
    </location>
</feature>
<dbReference type="InterPro" id="IPR005467">
    <property type="entry name" value="His_kinase_dom"/>
</dbReference>
<dbReference type="PANTHER" id="PTHR44936:SF10">
    <property type="entry name" value="SENSOR PROTEIN RSTB"/>
    <property type="match status" value="1"/>
</dbReference>
<dbReference type="PROSITE" id="PS50885">
    <property type="entry name" value="HAMP"/>
    <property type="match status" value="1"/>
</dbReference>
<evidence type="ECO:0000313" key="17">
    <source>
        <dbReference type="Proteomes" id="UP001232750"/>
    </source>
</evidence>
<keyword evidence="8" id="KW-0547">Nucleotide-binding</keyword>
<dbReference type="Gene3D" id="6.10.340.10">
    <property type="match status" value="1"/>
</dbReference>
<dbReference type="SUPFAM" id="SSF158472">
    <property type="entry name" value="HAMP domain-like"/>
    <property type="match status" value="1"/>
</dbReference>
<evidence type="ECO:0000259" key="14">
    <source>
        <dbReference type="PROSITE" id="PS50109"/>
    </source>
</evidence>
<reference evidence="16 17" key="1">
    <citation type="submission" date="2023-05" db="EMBL/GenBank/DDBJ databases">
        <title>Gordonibacter KGMB12511T sp. nov., isolated from faeces of healthy Korean.</title>
        <authorList>
            <person name="Kim H.S."/>
            <person name="Kim J.-S."/>
            <person name="Suh M.K."/>
            <person name="Eom M.K."/>
            <person name="Do H.E."/>
            <person name="Lee J.-S."/>
        </authorList>
    </citation>
    <scope>NUCLEOTIDE SEQUENCE [LARGE SCALE GENOMIC DNA]</scope>
    <source>
        <strain evidence="16 17">KGMB12511</strain>
    </source>
</reference>
<dbReference type="InterPro" id="IPR050980">
    <property type="entry name" value="2C_sensor_his_kinase"/>
</dbReference>
<dbReference type="Pfam" id="PF00672">
    <property type="entry name" value="HAMP"/>
    <property type="match status" value="1"/>
</dbReference>
<dbReference type="CDD" id="cd00075">
    <property type="entry name" value="HATPase"/>
    <property type="match status" value="1"/>
</dbReference>
<evidence type="ECO:0000313" key="16">
    <source>
        <dbReference type="EMBL" id="MDJ1650024.1"/>
    </source>
</evidence>
<dbReference type="InterPro" id="IPR036097">
    <property type="entry name" value="HisK_dim/P_sf"/>
</dbReference>
<dbReference type="EMBL" id="JASJEU010000008">
    <property type="protein sequence ID" value="MDJ1650024.1"/>
    <property type="molecule type" value="Genomic_DNA"/>
</dbReference>
<dbReference type="InterPro" id="IPR036890">
    <property type="entry name" value="HATPase_C_sf"/>
</dbReference>
<dbReference type="PANTHER" id="PTHR44936">
    <property type="entry name" value="SENSOR PROTEIN CREC"/>
    <property type="match status" value="1"/>
</dbReference>
<dbReference type="Proteomes" id="UP001232750">
    <property type="component" value="Unassembled WGS sequence"/>
</dbReference>
<comment type="caution">
    <text evidence="16">The sequence shown here is derived from an EMBL/GenBank/DDBJ whole genome shotgun (WGS) entry which is preliminary data.</text>
</comment>
<evidence type="ECO:0000256" key="2">
    <source>
        <dbReference type="ARBA" id="ARBA00004651"/>
    </source>
</evidence>
<dbReference type="GO" id="GO:0016301">
    <property type="term" value="F:kinase activity"/>
    <property type="evidence" value="ECO:0007669"/>
    <property type="project" value="UniProtKB-KW"/>
</dbReference>
<comment type="subcellular location">
    <subcellularLocation>
        <location evidence="2">Cell membrane</location>
        <topology evidence="2">Multi-pass membrane protein</topology>
    </subcellularLocation>
</comment>
<proteinExistence type="predicted"/>
<dbReference type="CDD" id="cd00082">
    <property type="entry name" value="HisKA"/>
    <property type="match status" value="1"/>
</dbReference>
<evidence type="ECO:0000256" key="13">
    <source>
        <dbReference type="SAM" id="Phobius"/>
    </source>
</evidence>
<dbReference type="PROSITE" id="PS50109">
    <property type="entry name" value="HIS_KIN"/>
    <property type="match status" value="1"/>
</dbReference>
<evidence type="ECO:0000256" key="3">
    <source>
        <dbReference type="ARBA" id="ARBA00012438"/>
    </source>
</evidence>
<dbReference type="Pfam" id="PF00512">
    <property type="entry name" value="HisKA"/>
    <property type="match status" value="1"/>
</dbReference>
<accession>A0ABT7DKH0</accession>
<keyword evidence="11 13" id="KW-1133">Transmembrane helix</keyword>
<dbReference type="SUPFAM" id="SSF47384">
    <property type="entry name" value="Homodimeric domain of signal transducing histidine kinase"/>
    <property type="match status" value="1"/>
</dbReference>
<evidence type="ECO:0000256" key="4">
    <source>
        <dbReference type="ARBA" id="ARBA00022475"/>
    </source>
</evidence>
<evidence type="ECO:0000256" key="12">
    <source>
        <dbReference type="SAM" id="MobiDB-lite"/>
    </source>
</evidence>
<dbReference type="CDD" id="cd06225">
    <property type="entry name" value="HAMP"/>
    <property type="match status" value="1"/>
</dbReference>
<evidence type="ECO:0000256" key="8">
    <source>
        <dbReference type="ARBA" id="ARBA00022741"/>
    </source>
</evidence>
<keyword evidence="5" id="KW-0597">Phosphoprotein</keyword>
<evidence type="ECO:0000256" key="1">
    <source>
        <dbReference type="ARBA" id="ARBA00000085"/>
    </source>
</evidence>
<dbReference type="InterPro" id="IPR003594">
    <property type="entry name" value="HATPase_dom"/>
</dbReference>
<keyword evidence="10" id="KW-0067">ATP-binding</keyword>
<keyword evidence="7 13" id="KW-0812">Transmembrane</keyword>
<gene>
    <name evidence="16" type="ORF">QNJ86_04375</name>
</gene>
<feature type="region of interest" description="Disordered" evidence="12">
    <location>
        <begin position="519"/>
        <end position="547"/>
    </location>
</feature>
<evidence type="ECO:0000256" key="6">
    <source>
        <dbReference type="ARBA" id="ARBA00022679"/>
    </source>
</evidence>
<dbReference type="Gene3D" id="3.30.565.10">
    <property type="entry name" value="Histidine kinase-like ATPase, C-terminal domain"/>
    <property type="match status" value="1"/>
</dbReference>
<dbReference type="RefSeq" id="WP_283831373.1">
    <property type="nucleotide sequence ID" value="NZ_JASJEU010000008.1"/>
</dbReference>
<feature type="domain" description="Histidine kinase" evidence="14">
    <location>
        <begin position="311"/>
        <end position="526"/>
    </location>
</feature>
<dbReference type="InterPro" id="IPR003660">
    <property type="entry name" value="HAMP_dom"/>
</dbReference>
<keyword evidence="13" id="KW-0472">Membrane</keyword>